<dbReference type="InterPro" id="IPR003598">
    <property type="entry name" value="Ig_sub2"/>
</dbReference>
<name>A0ABM1TMA7_LIMPO</name>
<evidence type="ECO:0000313" key="3">
    <source>
        <dbReference type="Proteomes" id="UP000694941"/>
    </source>
</evidence>
<dbReference type="InterPro" id="IPR003599">
    <property type="entry name" value="Ig_sub"/>
</dbReference>
<keyword evidence="1" id="KW-0393">Immunoglobulin domain</keyword>
<evidence type="ECO:0000256" key="1">
    <source>
        <dbReference type="ARBA" id="ARBA00023319"/>
    </source>
</evidence>
<sequence>MCKAKHRLTGYTATSATYGKLTIQEPHGPSSPRFVLKFSSVKVHQGQESELPCIVEGWPVPTVRWYKEHYGRLEALPATNRVSFNHGILTIRDTERYDEGLYVCITNNSVEEKRTKTILKVTSRLKVIVIPKVQIVEVGGIAVLNCTIDGFPITAITWLKDKRPLVIDPRISYLSKTVMKISSVRRTDSGMYQCFIFNDDESAQGTSELTIGDVAPTLTSSFQDKTVHPGTSVYLTCTATANPIPNITWFVDKQPVHDTYRISLSSHMFIEDSIVGQINITDTRVEDGGRYTCIFSNGVGSVEHSNRLNVHGPPFIRPMWNMTVVSSHTIVLRCPYGGFPVDRITWERGGILLPLSHREEVDEDGTLTIRGVHKQVDEGKYTCTVQNSEGQIASGSTYISVVVAPVIDENFFPEKVTVTEGMTARLYCSVAEGEPPIRIHWEKEGEILITQGHVNVENSQEYSVIIFKHVTARENGKYTCIASNSAASVNKTTELTVNVPPRWIISPTNKSAVEGQNVYLDCSASGLPRPVITWRKARGDSNIEGFRFLVICI</sequence>
<dbReference type="GeneID" id="106472775"/>
<feature type="domain" description="Ig-like" evidence="2">
    <location>
        <begin position="501"/>
        <end position="536"/>
    </location>
</feature>
<dbReference type="PANTHER" id="PTHR10075">
    <property type="entry name" value="BASIGIN RELATED"/>
    <property type="match status" value="1"/>
</dbReference>
<keyword evidence="3" id="KW-1185">Reference proteome</keyword>
<dbReference type="InterPro" id="IPR007110">
    <property type="entry name" value="Ig-like_dom"/>
</dbReference>
<reference evidence="4" key="1">
    <citation type="submission" date="2025-08" db="UniProtKB">
        <authorList>
            <consortium name="RefSeq"/>
        </authorList>
    </citation>
    <scope>IDENTIFICATION</scope>
    <source>
        <tissue evidence="4">Muscle</tissue>
    </source>
</reference>
<dbReference type="InterPro" id="IPR036179">
    <property type="entry name" value="Ig-like_dom_sf"/>
</dbReference>
<evidence type="ECO:0000313" key="4">
    <source>
        <dbReference type="RefSeq" id="XP_022257013.1"/>
    </source>
</evidence>
<dbReference type="Gene3D" id="2.60.40.10">
    <property type="entry name" value="Immunoglobulins"/>
    <property type="match status" value="6"/>
</dbReference>
<dbReference type="PROSITE" id="PS50835">
    <property type="entry name" value="IG_LIKE"/>
    <property type="match status" value="6"/>
</dbReference>
<dbReference type="CDD" id="cd20958">
    <property type="entry name" value="IgI_5_Dscam"/>
    <property type="match status" value="1"/>
</dbReference>
<organism evidence="3 4">
    <name type="scientific">Limulus polyphemus</name>
    <name type="common">Atlantic horseshoe crab</name>
    <dbReference type="NCBI Taxonomy" id="6850"/>
    <lineage>
        <taxon>Eukaryota</taxon>
        <taxon>Metazoa</taxon>
        <taxon>Ecdysozoa</taxon>
        <taxon>Arthropoda</taxon>
        <taxon>Chelicerata</taxon>
        <taxon>Merostomata</taxon>
        <taxon>Xiphosura</taxon>
        <taxon>Limulidae</taxon>
        <taxon>Limulus</taxon>
    </lineage>
</organism>
<dbReference type="Pfam" id="PF07679">
    <property type="entry name" value="I-set"/>
    <property type="match status" value="3"/>
</dbReference>
<dbReference type="PANTHER" id="PTHR10075:SF100">
    <property type="entry name" value="FASCICLIN-2"/>
    <property type="match status" value="1"/>
</dbReference>
<dbReference type="SMART" id="SM00408">
    <property type="entry name" value="IGc2"/>
    <property type="match status" value="5"/>
</dbReference>
<feature type="domain" description="Ig-like" evidence="2">
    <location>
        <begin position="313"/>
        <end position="400"/>
    </location>
</feature>
<dbReference type="SUPFAM" id="SSF48726">
    <property type="entry name" value="Immunoglobulin"/>
    <property type="match status" value="6"/>
</dbReference>
<dbReference type="Proteomes" id="UP000694941">
    <property type="component" value="Unplaced"/>
</dbReference>
<dbReference type="SMART" id="SM00409">
    <property type="entry name" value="IG"/>
    <property type="match status" value="5"/>
</dbReference>
<dbReference type="RefSeq" id="XP_022257013.1">
    <property type="nucleotide sequence ID" value="XM_022401305.1"/>
</dbReference>
<dbReference type="InterPro" id="IPR013098">
    <property type="entry name" value="Ig_I-set"/>
</dbReference>
<feature type="domain" description="Ig-like" evidence="2">
    <location>
        <begin position="405"/>
        <end position="496"/>
    </location>
</feature>
<proteinExistence type="predicted"/>
<protein>
    <submittedName>
        <fullName evidence="4">Down syndrome cell adhesion molecule-like protein Dscam2</fullName>
    </submittedName>
</protein>
<gene>
    <name evidence="4" type="primary">LOC106472775</name>
</gene>
<dbReference type="InterPro" id="IPR013783">
    <property type="entry name" value="Ig-like_fold"/>
</dbReference>
<feature type="domain" description="Ig-like" evidence="2">
    <location>
        <begin position="216"/>
        <end position="309"/>
    </location>
</feature>
<feature type="domain" description="Ig-like" evidence="2">
    <location>
        <begin position="32"/>
        <end position="122"/>
    </location>
</feature>
<dbReference type="Pfam" id="PF13927">
    <property type="entry name" value="Ig_3"/>
    <property type="match status" value="2"/>
</dbReference>
<evidence type="ECO:0000259" key="2">
    <source>
        <dbReference type="PROSITE" id="PS50835"/>
    </source>
</evidence>
<accession>A0ABM1TMA7</accession>
<feature type="domain" description="Ig-like" evidence="2">
    <location>
        <begin position="125"/>
        <end position="210"/>
    </location>
</feature>